<dbReference type="RefSeq" id="WP_089061141.1">
    <property type="nucleotide sequence ID" value="NZ_CP022315.1"/>
</dbReference>
<reference evidence="1 2" key="1">
    <citation type="submission" date="2017-07" db="EMBL/GenBank/DDBJ databases">
        <title>Virgibacillus sp. LM2416.</title>
        <authorList>
            <person name="Tak E.J."/>
            <person name="Bae J.-W."/>
        </authorList>
    </citation>
    <scope>NUCLEOTIDE SEQUENCE [LARGE SCALE GENOMIC DNA]</scope>
    <source>
        <strain evidence="1 2">LM2416</strain>
    </source>
</reference>
<dbReference type="OrthoDB" id="2435352at2"/>
<keyword evidence="2" id="KW-1185">Reference proteome</keyword>
<dbReference type="InterPro" id="IPR025616">
    <property type="entry name" value="YpjP"/>
</dbReference>
<dbReference type="EMBL" id="CP022315">
    <property type="protein sequence ID" value="ASK61881.1"/>
    <property type="molecule type" value="Genomic_DNA"/>
</dbReference>
<organism evidence="1 2">
    <name type="scientific">Virgibacillus phasianinus</name>
    <dbReference type="NCBI Taxonomy" id="2017483"/>
    <lineage>
        <taxon>Bacteria</taxon>
        <taxon>Bacillati</taxon>
        <taxon>Bacillota</taxon>
        <taxon>Bacilli</taxon>
        <taxon>Bacillales</taxon>
        <taxon>Bacillaceae</taxon>
        <taxon>Virgibacillus</taxon>
    </lineage>
</organism>
<gene>
    <name evidence="1" type="ORF">CFK37_06760</name>
</gene>
<dbReference type="KEGG" id="vil:CFK37_06760"/>
<evidence type="ECO:0000313" key="2">
    <source>
        <dbReference type="Proteomes" id="UP000198312"/>
    </source>
</evidence>
<dbReference type="Pfam" id="PF14005">
    <property type="entry name" value="YpjP"/>
    <property type="match status" value="1"/>
</dbReference>
<evidence type="ECO:0000313" key="1">
    <source>
        <dbReference type="EMBL" id="ASK61881.1"/>
    </source>
</evidence>
<sequence length="196" mass="22619">MKLWIRKISVILITFMTLGVYIPPTYLNVNAEESSETVSSEVDVITPVAEINKEEDSSEAEADDGDIISLLTEQAKQQTLTKLGPKIFNQVEDDFTNTILPNMETVLNQILEEAGEKTSYLAITEMPANGYGEKIFNIYDYQTKKDIARFDVRRDKRPLEGYWFNFHYHVSSDDFEEHHNIGDVYWDKNIPPKWMA</sequence>
<dbReference type="Proteomes" id="UP000198312">
    <property type="component" value="Chromosome"/>
</dbReference>
<protein>
    <recommendedName>
        <fullName evidence="3">Cell division protein FtsK</fullName>
    </recommendedName>
</protein>
<accession>A0A220U220</accession>
<name>A0A220U220_9BACI</name>
<proteinExistence type="predicted"/>
<dbReference type="AlphaFoldDB" id="A0A220U220"/>
<evidence type="ECO:0008006" key="3">
    <source>
        <dbReference type="Google" id="ProtNLM"/>
    </source>
</evidence>